<dbReference type="EMBL" id="FUEG01000002">
    <property type="protein sequence ID" value="SJL00651.1"/>
    <property type="molecule type" value="Genomic_DNA"/>
</dbReference>
<sequence>MSLKRDQSHVYLHRSRFPEPLRVGLGSSVLTDVKESTFPSRLNSFKVSESIMTFAGFVVDGRTPRMLLRSGDNSHSVEQRQRPTIATIFRAARG</sequence>
<dbReference type="Proteomes" id="UP000219338">
    <property type="component" value="Unassembled WGS sequence"/>
</dbReference>
<proteinExistence type="predicted"/>
<evidence type="ECO:0000313" key="2">
    <source>
        <dbReference type="Proteomes" id="UP000219338"/>
    </source>
</evidence>
<evidence type="ECO:0000313" key="1">
    <source>
        <dbReference type="EMBL" id="SJL00651.1"/>
    </source>
</evidence>
<name>A0A284QW52_ARMOS</name>
<dbReference type="AlphaFoldDB" id="A0A284QW52"/>
<accession>A0A284QW52</accession>
<organism evidence="1 2">
    <name type="scientific">Armillaria ostoyae</name>
    <name type="common">Armillaria root rot fungus</name>
    <dbReference type="NCBI Taxonomy" id="47428"/>
    <lineage>
        <taxon>Eukaryota</taxon>
        <taxon>Fungi</taxon>
        <taxon>Dikarya</taxon>
        <taxon>Basidiomycota</taxon>
        <taxon>Agaricomycotina</taxon>
        <taxon>Agaricomycetes</taxon>
        <taxon>Agaricomycetidae</taxon>
        <taxon>Agaricales</taxon>
        <taxon>Marasmiineae</taxon>
        <taxon>Physalacriaceae</taxon>
        <taxon>Armillaria</taxon>
    </lineage>
</organism>
<keyword evidence="2" id="KW-1185">Reference proteome</keyword>
<protein>
    <submittedName>
        <fullName evidence="1">Uncharacterized protein</fullName>
    </submittedName>
</protein>
<reference evidence="2" key="1">
    <citation type="journal article" date="2017" name="Nat. Ecol. Evol.">
        <title>Genome expansion and lineage-specific genetic innovations in the forest pathogenic fungi Armillaria.</title>
        <authorList>
            <person name="Sipos G."/>
            <person name="Prasanna A.N."/>
            <person name="Walter M.C."/>
            <person name="O'Connor E."/>
            <person name="Balint B."/>
            <person name="Krizsan K."/>
            <person name="Kiss B."/>
            <person name="Hess J."/>
            <person name="Varga T."/>
            <person name="Slot J."/>
            <person name="Riley R."/>
            <person name="Boka B."/>
            <person name="Rigling D."/>
            <person name="Barry K."/>
            <person name="Lee J."/>
            <person name="Mihaltcheva S."/>
            <person name="LaButti K."/>
            <person name="Lipzen A."/>
            <person name="Waldron R."/>
            <person name="Moloney N.M."/>
            <person name="Sperisen C."/>
            <person name="Kredics L."/>
            <person name="Vagvoelgyi C."/>
            <person name="Patrignani A."/>
            <person name="Fitzpatrick D."/>
            <person name="Nagy I."/>
            <person name="Doyle S."/>
            <person name="Anderson J.B."/>
            <person name="Grigoriev I.V."/>
            <person name="Gueldener U."/>
            <person name="Muensterkoetter M."/>
            <person name="Nagy L.G."/>
        </authorList>
    </citation>
    <scope>NUCLEOTIDE SEQUENCE [LARGE SCALE GENOMIC DNA]</scope>
    <source>
        <strain evidence="2">C18/9</strain>
    </source>
</reference>
<gene>
    <name evidence="1" type="ORF">ARMOST_03964</name>
</gene>